<evidence type="ECO:0000259" key="3">
    <source>
        <dbReference type="PROSITE" id="PS50119"/>
    </source>
</evidence>
<dbReference type="PANTHER" id="PTHR20916:SF18">
    <property type="entry name" value="IPT_TIG DOMAIN-CONTAINING PROTEIN"/>
    <property type="match status" value="1"/>
</dbReference>
<dbReference type="PANTHER" id="PTHR20916">
    <property type="entry name" value="CYSTEINE AND GLYCINE-RICH PROTEIN 2 BINDING PROTEIN"/>
    <property type="match status" value="1"/>
</dbReference>
<dbReference type="SUPFAM" id="SSF57845">
    <property type="entry name" value="B-box zinc-binding domain"/>
    <property type="match status" value="1"/>
</dbReference>
<keyword evidence="1" id="KW-0863">Zinc-finger</keyword>
<feature type="compositionally biased region" description="Acidic residues" evidence="2">
    <location>
        <begin position="236"/>
        <end position="250"/>
    </location>
</feature>
<dbReference type="GO" id="GO:0008270">
    <property type="term" value="F:zinc ion binding"/>
    <property type="evidence" value="ECO:0007669"/>
    <property type="project" value="UniProtKB-KW"/>
</dbReference>
<gene>
    <name evidence="4" type="ORF">DFA_05139</name>
</gene>
<accession>F4PNF6</accession>
<keyword evidence="5" id="KW-1185">Reference proteome</keyword>
<evidence type="ECO:0000256" key="1">
    <source>
        <dbReference type="PROSITE-ProRule" id="PRU00024"/>
    </source>
</evidence>
<feature type="region of interest" description="Disordered" evidence="2">
    <location>
        <begin position="152"/>
        <end position="376"/>
    </location>
</feature>
<dbReference type="PROSITE" id="PS50119">
    <property type="entry name" value="ZF_BBOX"/>
    <property type="match status" value="1"/>
</dbReference>
<dbReference type="SUPFAM" id="SSF117281">
    <property type="entry name" value="Kelch motif"/>
    <property type="match status" value="1"/>
</dbReference>
<keyword evidence="1" id="KW-0862">Zinc</keyword>
<dbReference type="GeneID" id="14875598"/>
<dbReference type="Gene3D" id="2.120.10.80">
    <property type="entry name" value="Kelch-type beta propeller"/>
    <property type="match status" value="1"/>
</dbReference>
<dbReference type="InterPro" id="IPR000315">
    <property type="entry name" value="Znf_B-box"/>
</dbReference>
<dbReference type="OMA" id="FANIDAC"/>
<feature type="compositionally biased region" description="Low complexity" evidence="2">
    <location>
        <begin position="152"/>
        <end position="211"/>
    </location>
</feature>
<organism evidence="4 5">
    <name type="scientific">Cavenderia fasciculata</name>
    <name type="common">Slime mold</name>
    <name type="synonym">Dictyostelium fasciculatum</name>
    <dbReference type="NCBI Taxonomy" id="261658"/>
    <lineage>
        <taxon>Eukaryota</taxon>
        <taxon>Amoebozoa</taxon>
        <taxon>Evosea</taxon>
        <taxon>Eumycetozoa</taxon>
        <taxon>Dictyostelia</taxon>
        <taxon>Acytosteliales</taxon>
        <taxon>Cavenderiaceae</taxon>
        <taxon>Cavenderia</taxon>
    </lineage>
</organism>
<reference evidence="5" key="1">
    <citation type="journal article" date="2011" name="Genome Res.">
        <title>Phylogeny-wide analysis of social amoeba genomes highlights ancient origins for complex intercellular communication.</title>
        <authorList>
            <person name="Heidel A.J."/>
            <person name="Lawal H.M."/>
            <person name="Felder M."/>
            <person name="Schilde C."/>
            <person name="Helps N.R."/>
            <person name="Tunggal B."/>
            <person name="Rivero F."/>
            <person name="John U."/>
            <person name="Schleicher M."/>
            <person name="Eichinger L."/>
            <person name="Platzer M."/>
            <person name="Noegel A.A."/>
            <person name="Schaap P."/>
            <person name="Gloeckner G."/>
        </authorList>
    </citation>
    <scope>NUCLEOTIDE SEQUENCE [LARGE SCALE GENOMIC DNA]</scope>
    <source>
        <strain evidence="5">SH3</strain>
    </source>
</reference>
<sequence length="751" mass="84515">MKFFRVGCLIEMECKIHCDNVCTHFCSNCNVLICPSCSIEEHQDNSHHSLLEFNLKDLSKVANNKRIVDEISRYIVLTQDYKKCNDQVISFFQDLIQHLSADQSRIIQSINRERENVERCIIYLYQKLNPNINNNNNNNKIFNYNNNNNNNINGNNNNHSQNNNNIFENNINVNNNNNNNHSNGNNHHLNGHSNGYTTSTTTTTTTNTNTTIVESRESSEGEENEDQMPVQLGSGNEDEMVPDEENDVMDEPTGTTPFATPTLAPLKRPRGRPKRGSTPPAPNAEAKRKRGRPKKTGDGSSSSVQPSPQLNSYGGNISLDSSNGGIKRTKREDRDYSLNGSGSSSSSSSDEYPLLPTSRRNSLTINNNTIKPDQHLEESGDNILLLGASGDSSSMTSIAEEELESRFAPSTIDVVQIDFKVVTEYLEKFKNAVNQLHGVDVSIHSSFKEYELAKNTTISSIYSFSAMESDLEQSYEVYDIIIDQWTKNMGRSFNKARDFARESIVLAGNHNLYAFGGAKSPLTLECFNMHSGQSVESPLNQLRGMGISACYDGERYIYLAGGHYYNNNNAKDIVSYDLVEQYDTHTNRFTTFRAHLERPVSRSLSIYHNRTIYLLGCTSVTSQQVGHLRSVLEINITSGECRSYPLMTKEHSSFANIDACCFDGTQYIYMISSKVFCRYDIVRKTTKSLAFPVISEYILESPSLIYGFAKGGYKIHLITTYSNFCFDLSNLTWSSIKSKSTFFKRQTSISL</sequence>
<dbReference type="RefSeq" id="XP_004360860.1">
    <property type="nucleotide sequence ID" value="XM_004360803.1"/>
</dbReference>
<dbReference type="EMBL" id="GL883008">
    <property type="protein sequence ID" value="EGG23009.1"/>
    <property type="molecule type" value="Genomic_DNA"/>
</dbReference>
<feature type="compositionally biased region" description="Low complexity" evidence="2">
    <location>
        <begin position="340"/>
        <end position="349"/>
    </location>
</feature>
<proteinExistence type="predicted"/>
<evidence type="ECO:0000256" key="2">
    <source>
        <dbReference type="SAM" id="MobiDB-lite"/>
    </source>
</evidence>
<feature type="compositionally biased region" description="Low complexity" evidence="2">
    <location>
        <begin position="252"/>
        <end position="266"/>
    </location>
</feature>
<protein>
    <recommendedName>
        <fullName evidence="3">B box-type domain-containing protein</fullName>
    </recommendedName>
</protein>
<dbReference type="InterPro" id="IPR015915">
    <property type="entry name" value="Kelch-typ_b-propeller"/>
</dbReference>
<feature type="compositionally biased region" description="Polar residues" evidence="2">
    <location>
        <begin position="298"/>
        <end position="324"/>
    </location>
</feature>
<name>F4PNF6_CACFS</name>
<feature type="domain" description="B box-type" evidence="3">
    <location>
        <begin position="14"/>
        <end position="53"/>
    </location>
</feature>
<evidence type="ECO:0000313" key="5">
    <source>
        <dbReference type="Proteomes" id="UP000007797"/>
    </source>
</evidence>
<dbReference type="Proteomes" id="UP000007797">
    <property type="component" value="Unassembled WGS sequence"/>
</dbReference>
<keyword evidence="1" id="KW-0479">Metal-binding</keyword>
<dbReference type="AlphaFoldDB" id="F4PNF6"/>
<dbReference type="KEGG" id="dfa:DFA_05139"/>
<evidence type="ECO:0000313" key="4">
    <source>
        <dbReference type="EMBL" id="EGG23009.1"/>
    </source>
</evidence>
<dbReference type="OrthoDB" id="6350321at2759"/>
<feature type="compositionally biased region" description="Polar residues" evidence="2">
    <location>
        <begin position="358"/>
        <end position="371"/>
    </location>
</feature>